<dbReference type="PROSITE" id="PS51257">
    <property type="entry name" value="PROKAR_LIPOPROTEIN"/>
    <property type="match status" value="1"/>
</dbReference>
<evidence type="ECO:0000259" key="9">
    <source>
        <dbReference type="SMART" id="SM00092"/>
    </source>
</evidence>
<dbReference type="SUPFAM" id="SSF54076">
    <property type="entry name" value="RNase A-like"/>
    <property type="match status" value="1"/>
</dbReference>
<dbReference type="GO" id="GO:0002227">
    <property type="term" value="P:innate immune response in mucosa"/>
    <property type="evidence" value="ECO:0007669"/>
    <property type="project" value="TreeGrafter"/>
</dbReference>
<evidence type="ECO:0000256" key="1">
    <source>
        <dbReference type="ARBA" id="ARBA00005600"/>
    </source>
</evidence>
<proteinExistence type="inferred from homology"/>
<dbReference type="Gene3D" id="3.10.130.10">
    <property type="entry name" value="Ribonuclease A-like domain"/>
    <property type="match status" value="1"/>
</dbReference>
<feature type="signal peptide" evidence="8">
    <location>
        <begin position="1"/>
        <end position="27"/>
    </location>
</feature>
<dbReference type="PRINTS" id="PR00794">
    <property type="entry name" value="RIBONUCLEASE"/>
</dbReference>
<dbReference type="GO" id="GO:0050830">
    <property type="term" value="P:defense response to Gram-positive bacterium"/>
    <property type="evidence" value="ECO:0007669"/>
    <property type="project" value="TreeGrafter"/>
</dbReference>
<dbReference type="AlphaFoldDB" id="Q9JKI2"/>
<keyword evidence="2 8" id="KW-0540">Nuclease</keyword>
<feature type="chain" id="PRO_5009031943" evidence="8">
    <location>
        <begin position="28"/>
        <end position="155"/>
    </location>
</feature>
<dbReference type="InterPro" id="IPR036816">
    <property type="entry name" value="RNaseA-like_dom_sf"/>
</dbReference>
<organism evidence="10">
    <name type="scientific">Mus saxicola</name>
    <name type="common">Elliot's brown spiny mouse</name>
    <name type="synonym">Rock-loving mouse</name>
    <dbReference type="NCBI Taxonomy" id="10094"/>
    <lineage>
        <taxon>Eukaryota</taxon>
        <taxon>Metazoa</taxon>
        <taxon>Chordata</taxon>
        <taxon>Craniata</taxon>
        <taxon>Vertebrata</taxon>
        <taxon>Euteleostomi</taxon>
        <taxon>Mammalia</taxon>
        <taxon>Eutheria</taxon>
        <taxon>Euarchontoglires</taxon>
        <taxon>Glires</taxon>
        <taxon>Rodentia</taxon>
        <taxon>Myomorpha</taxon>
        <taxon>Muroidea</taxon>
        <taxon>Muridae</taxon>
        <taxon>Murinae</taxon>
        <taxon>Mus</taxon>
        <taxon>Pyromys</taxon>
    </lineage>
</organism>
<evidence type="ECO:0000256" key="8">
    <source>
        <dbReference type="RuleBase" id="RU000651"/>
    </source>
</evidence>
<dbReference type="GO" id="GO:0006935">
    <property type="term" value="P:chemotaxis"/>
    <property type="evidence" value="ECO:0007669"/>
    <property type="project" value="TreeGrafter"/>
</dbReference>
<dbReference type="GO" id="GO:0016787">
    <property type="term" value="F:hydrolase activity"/>
    <property type="evidence" value="ECO:0007669"/>
    <property type="project" value="UniProtKB-KW"/>
</dbReference>
<dbReference type="PANTHER" id="PTHR11437:SF3">
    <property type="entry name" value="EOSINOPHIL CATIONIC PROTEIN"/>
    <property type="match status" value="1"/>
</dbReference>
<gene>
    <name evidence="10" type="primary">Ear23</name>
</gene>
<feature type="domain" description="Ribonuclease A-domain" evidence="9">
    <location>
        <begin position="27"/>
        <end position="155"/>
    </location>
</feature>
<dbReference type="SMART" id="SM00092">
    <property type="entry name" value="RNAse_Pc"/>
    <property type="match status" value="1"/>
</dbReference>
<dbReference type="InterPro" id="IPR023412">
    <property type="entry name" value="RNaseA_domain"/>
</dbReference>
<dbReference type="GO" id="GO:0005615">
    <property type="term" value="C:extracellular space"/>
    <property type="evidence" value="ECO:0007669"/>
    <property type="project" value="TreeGrafter"/>
</dbReference>
<reference evidence="10" key="1">
    <citation type="journal article" date="2000" name="Proc. Natl. Acad. Sci. U.S.A.">
        <title>Evolution of the rodent eosinophil-associated RNase gene family by rapid gene sorting and positive selection.</title>
        <authorList>
            <person name="Zhang J."/>
            <person name="Dyer K.D."/>
            <person name="Rosenberg H.F."/>
        </authorList>
    </citation>
    <scope>NUCLEOTIDE SEQUENCE</scope>
</reference>
<evidence type="ECO:0000256" key="2">
    <source>
        <dbReference type="ARBA" id="ARBA00022722"/>
    </source>
</evidence>
<accession>Q9JKI2</accession>
<dbReference type="InterPro" id="IPR023411">
    <property type="entry name" value="RNaseA_AS"/>
</dbReference>
<dbReference type="InterPro" id="IPR001427">
    <property type="entry name" value="RNaseA"/>
</dbReference>
<keyword evidence="5 8" id="KW-0378">Hydrolase</keyword>
<evidence type="ECO:0000256" key="5">
    <source>
        <dbReference type="ARBA" id="ARBA00022801"/>
    </source>
</evidence>
<protein>
    <submittedName>
        <fullName evidence="10">Eosinophil-associated ribonuclease 23</fullName>
    </submittedName>
</protein>
<dbReference type="GO" id="GO:0003676">
    <property type="term" value="F:nucleic acid binding"/>
    <property type="evidence" value="ECO:0007669"/>
    <property type="project" value="InterPro"/>
</dbReference>
<keyword evidence="7" id="KW-0325">Glycoprotein</keyword>
<evidence type="ECO:0000256" key="3">
    <source>
        <dbReference type="ARBA" id="ARBA00022729"/>
    </source>
</evidence>
<comment type="similarity">
    <text evidence="1 8">Belongs to the pancreatic ribonuclease family.</text>
</comment>
<evidence type="ECO:0000256" key="4">
    <source>
        <dbReference type="ARBA" id="ARBA00022759"/>
    </source>
</evidence>
<dbReference type="Pfam" id="PF00074">
    <property type="entry name" value="RnaseA"/>
    <property type="match status" value="1"/>
</dbReference>
<dbReference type="PROSITE" id="PS00127">
    <property type="entry name" value="RNASE_PANCREATIC"/>
    <property type="match status" value="1"/>
</dbReference>
<dbReference type="FunFam" id="3.10.130.10:FF:000001">
    <property type="entry name" value="Ribonuclease pancreatic"/>
    <property type="match status" value="1"/>
</dbReference>
<evidence type="ECO:0000256" key="6">
    <source>
        <dbReference type="ARBA" id="ARBA00023157"/>
    </source>
</evidence>
<evidence type="ECO:0000313" key="10">
    <source>
        <dbReference type="EMBL" id="AAF67701.1"/>
    </source>
</evidence>
<dbReference type="GO" id="GO:0004519">
    <property type="term" value="F:endonuclease activity"/>
    <property type="evidence" value="ECO:0007669"/>
    <property type="project" value="UniProtKB-KW"/>
</dbReference>
<name>Q9JKI2_MUSSA</name>
<dbReference type="PANTHER" id="PTHR11437">
    <property type="entry name" value="RIBONUCLEASE"/>
    <property type="match status" value="1"/>
</dbReference>
<keyword evidence="6" id="KW-1015">Disulfide bond</keyword>
<keyword evidence="3 8" id="KW-0732">Signal</keyword>
<keyword evidence="4 8" id="KW-0255">Endonuclease</keyword>
<dbReference type="EMBL" id="AF238401">
    <property type="protein sequence ID" value="AAF67701.1"/>
    <property type="molecule type" value="Genomic_DNA"/>
</dbReference>
<sequence>MGPKLLESQLCLLLMLGLVLMLASCQGQTPSQWFATQHITNKANLNCNNEMLPINRNRPRCKNLNTFLHTSFVNVDGVCGNPSGLCSNNISTNCHNSSSQVPITVCRLTRLGRPYTQCRYQTTRSMEYYKVACNPRTPQDSSRYPVVPVHLDGTF</sequence>
<dbReference type="GO" id="GO:0004540">
    <property type="term" value="F:RNA nuclease activity"/>
    <property type="evidence" value="ECO:0007669"/>
    <property type="project" value="TreeGrafter"/>
</dbReference>
<evidence type="ECO:0000256" key="7">
    <source>
        <dbReference type="ARBA" id="ARBA00023180"/>
    </source>
</evidence>
<dbReference type="CDD" id="cd06265">
    <property type="entry name" value="RNase_A_canonical"/>
    <property type="match status" value="1"/>
</dbReference>